<dbReference type="GO" id="GO:0005576">
    <property type="term" value="C:extracellular region"/>
    <property type="evidence" value="ECO:0007669"/>
    <property type="project" value="UniProtKB-SubCell"/>
</dbReference>
<keyword evidence="2" id="KW-0964">Secreted</keyword>
<evidence type="ECO:0000313" key="6">
    <source>
        <dbReference type="Proteomes" id="UP000784294"/>
    </source>
</evidence>
<organism evidence="5 6">
    <name type="scientific">Protopolystoma xenopodis</name>
    <dbReference type="NCBI Taxonomy" id="117903"/>
    <lineage>
        <taxon>Eukaryota</taxon>
        <taxon>Metazoa</taxon>
        <taxon>Spiralia</taxon>
        <taxon>Lophotrochozoa</taxon>
        <taxon>Platyhelminthes</taxon>
        <taxon>Monogenea</taxon>
        <taxon>Polyopisthocotylea</taxon>
        <taxon>Polystomatidea</taxon>
        <taxon>Polystomatidae</taxon>
        <taxon>Protopolystoma</taxon>
    </lineage>
</organism>
<dbReference type="Proteomes" id="UP000784294">
    <property type="component" value="Unassembled WGS sequence"/>
</dbReference>
<evidence type="ECO:0000256" key="1">
    <source>
        <dbReference type="ARBA" id="ARBA00004613"/>
    </source>
</evidence>
<comment type="subcellular location">
    <subcellularLocation>
        <location evidence="1">Secreted</location>
    </subcellularLocation>
</comment>
<dbReference type="OrthoDB" id="8939548at2759"/>
<protein>
    <recommendedName>
        <fullName evidence="4">Fibrillar collagen NC1 domain-containing protein</fullName>
    </recommendedName>
</protein>
<comment type="caution">
    <text evidence="5">The sequence shown here is derived from an EMBL/GenBank/DDBJ whole genome shotgun (WGS) entry which is preliminary data.</text>
</comment>
<evidence type="ECO:0000259" key="4">
    <source>
        <dbReference type="PROSITE" id="PS51461"/>
    </source>
</evidence>
<dbReference type="Gene3D" id="2.60.120.1000">
    <property type="match status" value="1"/>
</dbReference>
<keyword evidence="3" id="KW-0176">Collagen</keyword>
<feature type="domain" description="Fibrillar collagen NC1" evidence="4">
    <location>
        <begin position="51"/>
        <end position="144"/>
    </location>
</feature>
<dbReference type="GO" id="GO:0005201">
    <property type="term" value="F:extracellular matrix structural constituent"/>
    <property type="evidence" value="ECO:0007669"/>
    <property type="project" value="InterPro"/>
</dbReference>
<evidence type="ECO:0000256" key="2">
    <source>
        <dbReference type="ARBA" id="ARBA00022525"/>
    </source>
</evidence>
<dbReference type="PROSITE" id="PS51461">
    <property type="entry name" value="NC1_FIB"/>
    <property type="match status" value="1"/>
</dbReference>
<dbReference type="EMBL" id="CAAALY010013103">
    <property type="protein sequence ID" value="VEL11868.1"/>
    <property type="molecule type" value="Genomic_DNA"/>
</dbReference>
<evidence type="ECO:0000313" key="5">
    <source>
        <dbReference type="EMBL" id="VEL11868.1"/>
    </source>
</evidence>
<name>A0A3S5CDE3_9PLAT</name>
<dbReference type="Pfam" id="PF01410">
    <property type="entry name" value="COLFI"/>
    <property type="match status" value="1"/>
</dbReference>
<accession>A0A3S5CDE3</accession>
<proteinExistence type="predicted"/>
<dbReference type="GO" id="GO:0005581">
    <property type="term" value="C:collagen trimer"/>
    <property type="evidence" value="ECO:0007669"/>
    <property type="project" value="UniProtKB-KW"/>
</dbReference>
<sequence>MGEPGPNRIVDITEGMFPLRVRRAAVFRDSKMDPDAVLIPSNLPSIGSILRRLYVRIERLETDLKNHQKPAGSRTSPARHCRDILRMASVPKRLVSGPYWVDPNLGSRADAVRVECRFEAEGRVAKTCLLPTAPLNEVGRHIYT</sequence>
<reference evidence="5" key="1">
    <citation type="submission" date="2018-11" db="EMBL/GenBank/DDBJ databases">
        <authorList>
            <consortium name="Pathogen Informatics"/>
        </authorList>
    </citation>
    <scope>NUCLEOTIDE SEQUENCE</scope>
</reference>
<dbReference type="InterPro" id="IPR000885">
    <property type="entry name" value="Fib_collagen_C"/>
</dbReference>
<evidence type="ECO:0000256" key="3">
    <source>
        <dbReference type="ARBA" id="ARBA00023119"/>
    </source>
</evidence>
<gene>
    <name evidence="5" type="ORF">PXEA_LOCUS5308</name>
</gene>
<keyword evidence="6" id="KW-1185">Reference proteome</keyword>
<dbReference type="AlphaFoldDB" id="A0A3S5CDE3"/>